<dbReference type="InterPro" id="IPR027417">
    <property type="entry name" value="P-loop_NTPase"/>
</dbReference>
<dbReference type="GO" id="GO:0016787">
    <property type="term" value="F:hydrolase activity"/>
    <property type="evidence" value="ECO:0007669"/>
    <property type="project" value="UniProtKB-KW"/>
</dbReference>
<evidence type="ECO:0000259" key="6">
    <source>
        <dbReference type="PROSITE" id="PS51194"/>
    </source>
</evidence>
<accession>A0A9P5PJ16</accession>
<evidence type="ECO:0000256" key="4">
    <source>
        <dbReference type="ARBA" id="ARBA00022840"/>
    </source>
</evidence>
<name>A0A9P5PJ16_9AGAR</name>
<sequence>MMRIRQENVPKIRQIVLVSHSVLQRMFSINRGKIQKVQVDDMPRLCYRPPPHTLYSFSWCSAWVDEAHESRTGKALWRSISAIFEVSLAKVLITATPLLEQPEDLMNLALLVRPPSMNFKEQANMRFMTRDLRLVKSRTTIKTHQDALELMARDRIVPQTEGGAVALLSSTMVKVVQRHLVPHTVRRSNNSVDNQGTRLSALLPPCTIMHVSVEVTNEESQASYEELEKDAVTGRHFDVATLGRFFNDGRLKLSFPNPGKWTPDEYNEAALNSDSATKLKCLIELCRAILLNGAEAVVPTEYHGSQDRILDTATFGLPDLIQGYRLRPLKKEEKNREKIIVYTTFAKFHLYMTKTFEAAGISVVAISGAITARDRTKRIERFMMDPDINVLLMSVVGQTGLNLTAGRVLILYEANWSNVQSRQLYGRVYRRGQKRSTFIFQLMAAKTVEVLLIANGLGKHQLLADFLKVKRNEATLKLLAGRASQEEIDALLEGRDADDELALEVKSQLKSAKSAVGVAMRDRIAQGEQQKKGEGKQNPSDKEEHASTEEEVPRKYKRKQKDAEEPPSKKLKGEDTAKSTPRGSG</sequence>
<dbReference type="CDD" id="cd18793">
    <property type="entry name" value="SF2_C_SNF"/>
    <property type="match status" value="1"/>
</dbReference>
<dbReference type="InterPro" id="IPR050628">
    <property type="entry name" value="SNF2_RAD54_helicase_TF"/>
</dbReference>
<evidence type="ECO:0000256" key="1">
    <source>
        <dbReference type="ARBA" id="ARBA00022741"/>
    </source>
</evidence>
<proteinExistence type="predicted"/>
<dbReference type="GO" id="GO:0005524">
    <property type="term" value="F:ATP binding"/>
    <property type="evidence" value="ECO:0007669"/>
    <property type="project" value="UniProtKB-KW"/>
</dbReference>
<evidence type="ECO:0000256" key="5">
    <source>
        <dbReference type="SAM" id="MobiDB-lite"/>
    </source>
</evidence>
<dbReference type="PROSITE" id="PS51194">
    <property type="entry name" value="HELICASE_CTER"/>
    <property type="match status" value="1"/>
</dbReference>
<dbReference type="SUPFAM" id="SSF52540">
    <property type="entry name" value="P-loop containing nucleoside triphosphate hydrolases"/>
    <property type="match status" value="1"/>
</dbReference>
<dbReference type="Pfam" id="PF00271">
    <property type="entry name" value="Helicase_C"/>
    <property type="match status" value="1"/>
</dbReference>
<dbReference type="InterPro" id="IPR001650">
    <property type="entry name" value="Helicase_C-like"/>
</dbReference>
<reference evidence="7" key="1">
    <citation type="submission" date="2020-11" db="EMBL/GenBank/DDBJ databases">
        <authorList>
            <consortium name="DOE Joint Genome Institute"/>
            <person name="Ahrendt S."/>
            <person name="Riley R."/>
            <person name="Andreopoulos W."/>
            <person name="Labutti K."/>
            <person name="Pangilinan J."/>
            <person name="Ruiz-Duenas F.J."/>
            <person name="Barrasa J.M."/>
            <person name="Sanchez-Garcia M."/>
            <person name="Camarero S."/>
            <person name="Miyauchi S."/>
            <person name="Serrano A."/>
            <person name="Linde D."/>
            <person name="Babiker R."/>
            <person name="Drula E."/>
            <person name="Ayuso-Fernandez I."/>
            <person name="Pacheco R."/>
            <person name="Padilla G."/>
            <person name="Ferreira P."/>
            <person name="Barriuso J."/>
            <person name="Kellner H."/>
            <person name="Castanera R."/>
            <person name="Alfaro M."/>
            <person name="Ramirez L."/>
            <person name="Pisabarro A.G."/>
            <person name="Kuo A."/>
            <person name="Tritt A."/>
            <person name="Lipzen A."/>
            <person name="He G."/>
            <person name="Yan M."/>
            <person name="Ng V."/>
            <person name="Cullen D."/>
            <person name="Martin F."/>
            <person name="Rosso M.-N."/>
            <person name="Henrissat B."/>
            <person name="Hibbett D."/>
            <person name="Martinez A.T."/>
            <person name="Grigoriev I.V."/>
        </authorList>
    </citation>
    <scope>NUCLEOTIDE SEQUENCE</scope>
    <source>
        <strain evidence="7">AH 40177</strain>
    </source>
</reference>
<evidence type="ECO:0000313" key="7">
    <source>
        <dbReference type="EMBL" id="KAF9064271.1"/>
    </source>
</evidence>
<organism evidence="7 8">
    <name type="scientific">Rhodocollybia butyracea</name>
    <dbReference type="NCBI Taxonomy" id="206335"/>
    <lineage>
        <taxon>Eukaryota</taxon>
        <taxon>Fungi</taxon>
        <taxon>Dikarya</taxon>
        <taxon>Basidiomycota</taxon>
        <taxon>Agaricomycotina</taxon>
        <taxon>Agaricomycetes</taxon>
        <taxon>Agaricomycetidae</taxon>
        <taxon>Agaricales</taxon>
        <taxon>Marasmiineae</taxon>
        <taxon>Omphalotaceae</taxon>
        <taxon>Rhodocollybia</taxon>
    </lineage>
</organism>
<evidence type="ECO:0000256" key="2">
    <source>
        <dbReference type="ARBA" id="ARBA00022801"/>
    </source>
</evidence>
<dbReference type="InterPro" id="IPR038718">
    <property type="entry name" value="SNF2-like_sf"/>
</dbReference>
<dbReference type="AlphaFoldDB" id="A0A9P5PJ16"/>
<evidence type="ECO:0000256" key="3">
    <source>
        <dbReference type="ARBA" id="ARBA00022806"/>
    </source>
</evidence>
<dbReference type="GO" id="GO:0006281">
    <property type="term" value="P:DNA repair"/>
    <property type="evidence" value="ECO:0007669"/>
    <property type="project" value="TreeGrafter"/>
</dbReference>
<dbReference type="PANTHER" id="PTHR45626">
    <property type="entry name" value="TRANSCRIPTION TERMINATION FACTOR 2-RELATED"/>
    <property type="match status" value="1"/>
</dbReference>
<dbReference type="OrthoDB" id="3059765at2759"/>
<dbReference type="EMBL" id="JADNRY010000127">
    <property type="protein sequence ID" value="KAF9064271.1"/>
    <property type="molecule type" value="Genomic_DNA"/>
</dbReference>
<feature type="compositionally biased region" description="Basic and acidic residues" evidence="5">
    <location>
        <begin position="561"/>
        <end position="577"/>
    </location>
</feature>
<dbReference type="InterPro" id="IPR049730">
    <property type="entry name" value="SNF2/RAD54-like_C"/>
</dbReference>
<keyword evidence="2 7" id="KW-0378">Hydrolase</keyword>
<feature type="compositionally biased region" description="Basic and acidic residues" evidence="5">
    <location>
        <begin position="524"/>
        <end position="554"/>
    </location>
</feature>
<dbReference type="Gene3D" id="3.40.50.300">
    <property type="entry name" value="P-loop containing nucleotide triphosphate hydrolases"/>
    <property type="match status" value="1"/>
</dbReference>
<feature type="region of interest" description="Disordered" evidence="5">
    <location>
        <begin position="524"/>
        <end position="585"/>
    </location>
</feature>
<dbReference type="GO" id="GO:0005634">
    <property type="term" value="C:nucleus"/>
    <property type="evidence" value="ECO:0007669"/>
    <property type="project" value="TreeGrafter"/>
</dbReference>
<dbReference type="GO" id="GO:0004386">
    <property type="term" value="F:helicase activity"/>
    <property type="evidence" value="ECO:0007669"/>
    <property type="project" value="UniProtKB-KW"/>
</dbReference>
<keyword evidence="4" id="KW-0067">ATP-binding</keyword>
<protein>
    <submittedName>
        <fullName evidence="7">P-loop containing nucleoside triphosphate hydrolase protein</fullName>
    </submittedName>
</protein>
<keyword evidence="1" id="KW-0547">Nucleotide-binding</keyword>
<evidence type="ECO:0000313" key="8">
    <source>
        <dbReference type="Proteomes" id="UP000772434"/>
    </source>
</evidence>
<gene>
    <name evidence="7" type="ORF">BDP27DRAFT_173163</name>
</gene>
<keyword evidence="3" id="KW-0347">Helicase</keyword>
<dbReference type="SMART" id="SM00490">
    <property type="entry name" value="HELICc"/>
    <property type="match status" value="1"/>
</dbReference>
<dbReference type="Gene3D" id="3.40.50.10810">
    <property type="entry name" value="Tandem AAA-ATPase domain"/>
    <property type="match status" value="1"/>
</dbReference>
<dbReference type="PANTHER" id="PTHR45626:SF17">
    <property type="entry name" value="HELICASE-LIKE TRANSCRIPTION FACTOR"/>
    <property type="match status" value="1"/>
</dbReference>
<comment type="caution">
    <text evidence="7">The sequence shown here is derived from an EMBL/GenBank/DDBJ whole genome shotgun (WGS) entry which is preliminary data.</text>
</comment>
<keyword evidence="8" id="KW-1185">Reference proteome</keyword>
<feature type="domain" description="Helicase C-terminal" evidence="6">
    <location>
        <begin position="325"/>
        <end position="475"/>
    </location>
</feature>
<dbReference type="GO" id="GO:0008094">
    <property type="term" value="F:ATP-dependent activity, acting on DNA"/>
    <property type="evidence" value="ECO:0007669"/>
    <property type="project" value="TreeGrafter"/>
</dbReference>
<dbReference type="Proteomes" id="UP000772434">
    <property type="component" value="Unassembled WGS sequence"/>
</dbReference>